<organism evidence="5 6">
    <name type="scientific">Strongyloides stercoralis</name>
    <name type="common">Threadworm</name>
    <dbReference type="NCBI Taxonomy" id="6248"/>
    <lineage>
        <taxon>Eukaryota</taxon>
        <taxon>Metazoa</taxon>
        <taxon>Ecdysozoa</taxon>
        <taxon>Nematoda</taxon>
        <taxon>Chromadorea</taxon>
        <taxon>Rhabditida</taxon>
        <taxon>Tylenchina</taxon>
        <taxon>Panagrolaimomorpha</taxon>
        <taxon>Strongyloidoidea</taxon>
        <taxon>Strongyloididae</taxon>
        <taxon>Strongyloides</taxon>
    </lineage>
</organism>
<evidence type="ECO:0000259" key="4">
    <source>
        <dbReference type="PROSITE" id="PS50089"/>
    </source>
</evidence>
<sequence>FLMSFLCRMCSKPYTEPGTDHALYSTTCGHLIGRSCLMEISNSIYDRGSQLNCHECFRILKRNDWHPIYNVPDEIFNLTLNSIKLERDLNDEYAKKQYLMGNLQQDPLFLKKWSSFFKGTLQKYDIFNNYIIVLVGVPHFSKSGQLLEIIDTRTGKFCHSRPLGSRVCTTIGINKYKDSVLEFGIGYADGTVQIFVGTDRKLGFSIRSGECFQEKDKIHSLCYIDKTKIAYSFGKNNLIVVGTAKNSRKYEWLEGSYFTKGIITNIQLLTDNILLGLVNQTIYVFMKNQEPYILFENKEDTIVNYTVDFSEKMLILLCHKGATNRRSKKLLTSYIVLQINEKSLKNNNIIEKSYHTSTLKVVRYDKDTFSVDSKPELLFLDKENESSLFSLLPNPENKSLLECHFFHEERFTKQGFLQNLVDFTGLVCIKKPRLFLPNIYKMKLIFLFKDRFDVVDFYLPTPYTILNMFCHFVDFFFIFVQMSFVCFACFEPFTNRGTAHSLYTTKCGHLIGLSCWENWKLSTINNNLRCFNCLRGMARGDCHPIYNIPDEILCPNHDGSLKTLLDNDSVEEQYLSKKFKQLPIFLKTLINNVDGTIELFDGYNGYILVASLNLPKRKISKYVRVLSCHNEGECDVELYEQSPLTAAAFNKCRKDVVEFGIGFKSGYVQIITCSLDLSQVISSVACSCNYGKIQSMSFTEKDKIVYSVEEYGIVVAETSILKSTSWVNLKDSERCNITDLQRFADNVLLGRIDNSIYVFEKSENSYVIYHDVDKTIINFTIDVPTNMLLIFCSEDETIDGSTITSYFYVLCKIKEGTSKKNKISAKNKYQASVIKIIKANSKYLGTSIRNGVLFFKGDERLSMYSFVPNARKNVLEAFYINNRLDCISVEGFENLNDCRGVLCINEPTMLSSGFFKVNIALIFSSKVVVLNFYCPVKD</sequence>
<dbReference type="PANTHER" id="PTHR16047:SF7">
    <property type="entry name" value="E3 UBIQUITIN-PROTEIN LIGASE RFWD3"/>
    <property type="match status" value="1"/>
</dbReference>
<dbReference type="GO" id="GO:0004842">
    <property type="term" value="F:ubiquitin-protein transferase activity"/>
    <property type="evidence" value="ECO:0007669"/>
    <property type="project" value="InterPro"/>
</dbReference>
<keyword evidence="1 3" id="KW-0479">Metal-binding</keyword>
<name>A0AAF5HZE3_STRER</name>
<dbReference type="WBParaSite" id="TCONS_00004791.p1">
    <property type="protein sequence ID" value="TCONS_00004791.p1"/>
    <property type="gene ID" value="XLOC_002796"/>
</dbReference>
<dbReference type="Proteomes" id="UP000035681">
    <property type="component" value="Unplaced"/>
</dbReference>
<accession>A0AAF5HZE3</accession>
<keyword evidence="1 3" id="KW-0863">Zinc-finger</keyword>
<dbReference type="GO" id="GO:0036297">
    <property type="term" value="P:interstrand cross-link repair"/>
    <property type="evidence" value="ECO:0007669"/>
    <property type="project" value="InterPro"/>
</dbReference>
<dbReference type="InterPro" id="IPR001841">
    <property type="entry name" value="Znf_RING"/>
</dbReference>
<evidence type="ECO:0000256" key="2">
    <source>
        <dbReference type="ARBA" id="ARBA00022833"/>
    </source>
</evidence>
<keyword evidence="2" id="KW-0862">Zinc</keyword>
<evidence type="ECO:0000256" key="1">
    <source>
        <dbReference type="ARBA" id="ARBA00022771"/>
    </source>
</evidence>
<dbReference type="InterPro" id="IPR013083">
    <property type="entry name" value="Znf_RING/FYVE/PHD"/>
</dbReference>
<dbReference type="InterPro" id="IPR037381">
    <property type="entry name" value="RFWD3"/>
</dbReference>
<dbReference type="PROSITE" id="PS50089">
    <property type="entry name" value="ZF_RING_2"/>
    <property type="match status" value="2"/>
</dbReference>
<dbReference type="PANTHER" id="PTHR16047">
    <property type="entry name" value="RFWD3 PROTEIN"/>
    <property type="match status" value="1"/>
</dbReference>
<dbReference type="AlphaFoldDB" id="A0AAF5HZE3"/>
<evidence type="ECO:0000256" key="3">
    <source>
        <dbReference type="PROSITE-ProRule" id="PRU00175"/>
    </source>
</evidence>
<dbReference type="GO" id="GO:0005634">
    <property type="term" value="C:nucleus"/>
    <property type="evidence" value="ECO:0007669"/>
    <property type="project" value="InterPro"/>
</dbReference>
<evidence type="ECO:0000313" key="5">
    <source>
        <dbReference type="Proteomes" id="UP000035681"/>
    </source>
</evidence>
<reference evidence="6" key="1">
    <citation type="submission" date="2024-02" db="UniProtKB">
        <authorList>
            <consortium name="WormBaseParasite"/>
        </authorList>
    </citation>
    <scope>IDENTIFICATION</scope>
</reference>
<keyword evidence="5" id="KW-1185">Reference proteome</keyword>
<feature type="domain" description="RING-type" evidence="4">
    <location>
        <begin position="7"/>
        <end position="56"/>
    </location>
</feature>
<evidence type="ECO:0000313" key="6">
    <source>
        <dbReference type="WBParaSite" id="TCONS_00004791.p1"/>
    </source>
</evidence>
<dbReference type="GO" id="GO:0008270">
    <property type="term" value="F:zinc ion binding"/>
    <property type="evidence" value="ECO:0007669"/>
    <property type="project" value="UniProtKB-KW"/>
</dbReference>
<proteinExistence type="predicted"/>
<dbReference type="GO" id="GO:0016567">
    <property type="term" value="P:protein ubiquitination"/>
    <property type="evidence" value="ECO:0007669"/>
    <property type="project" value="InterPro"/>
</dbReference>
<feature type="domain" description="RING-type" evidence="4">
    <location>
        <begin position="486"/>
        <end position="533"/>
    </location>
</feature>
<dbReference type="Gene3D" id="3.30.40.10">
    <property type="entry name" value="Zinc/RING finger domain, C3HC4 (zinc finger)"/>
    <property type="match status" value="2"/>
</dbReference>
<protein>
    <submittedName>
        <fullName evidence="6">RING-type domain-containing protein</fullName>
    </submittedName>
</protein>